<feature type="domain" description="(S)-ureidoglycine aminohydrolase cupin" evidence="1">
    <location>
        <begin position="222"/>
        <end position="289"/>
    </location>
</feature>
<accession>A0A9K3PG61</accession>
<feature type="domain" description="(S)-ureidoglycine aminohydrolase cupin" evidence="1">
    <location>
        <begin position="93"/>
        <end position="161"/>
    </location>
</feature>
<organism evidence="2 3">
    <name type="scientific">Nitzschia inconspicua</name>
    <dbReference type="NCBI Taxonomy" id="303405"/>
    <lineage>
        <taxon>Eukaryota</taxon>
        <taxon>Sar</taxon>
        <taxon>Stramenopiles</taxon>
        <taxon>Ochrophyta</taxon>
        <taxon>Bacillariophyta</taxon>
        <taxon>Bacillariophyceae</taxon>
        <taxon>Bacillariophycidae</taxon>
        <taxon>Bacillariales</taxon>
        <taxon>Bacillariaceae</taxon>
        <taxon>Nitzschia</taxon>
    </lineage>
</organism>
<dbReference type="PANTHER" id="PTHR40943:SF1">
    <property type="entry name" value="CYTOPLASMIC PROTEIN"/>
    <property type="match status" value="1"/>
</dbReference>
<dbReference type="Pfam" id="PF05899">
    <property type="entry name" value="Cupin_3"/>
    <property type="match status" value="2"/>
</dbReference>
<comment type="caution">
    <text evidence="2">The sequence shown here is derived from an EMBL/GenBank/DDBJ whole genome shotgun (WGS) entry which is preliminary data.</text>
</comment>
<evidence type="ECO:0000313" key="2">
    <source>
        <dbReference type="EMBL" id="KAG7343694.1"/>
    </source>
</evidence>
<name>A0A9K3PG61_9STRA</name>
<dbReference type="AlphaFoldDB" id="A0A9K3PG61"/>
<dbReference type="OrthoDB" id="39473at2759"/>
<dbReference type="EMBL" id="JAGRRH010000023">
    <property type="protein sequence ID" value="KAG7343694.1"/>
    <property type="molecule type" value="Genomic_DNA"/>
</dbReference>
<evidence type="ECO:0000259" key="1">
    <source>
        <dbReference type="Pfam" id="PF05899"/>
    </source>
</evidence>
<protein>
    <submittedName>
        <fullName evidence="2">DUF861 domain containing protein</fullName>
    </submittedName>
</protein>
<dbReference type="InterPro" id="IPR008579">
    <property type="entry name" value="UGlyAH_Cupin_dom"/>
</dbReference>
<gene>
    <name evidence="2" type="ORF">IV203_021702</name>
</gene>
<dbReference type="PANTHER" id="PTHR40943">
    <property type="entry name" value="CYTOPLASMIC PROTEIN-RELATED"/>
    <property type="match status" value="1"/>
</dbReference>
<evidence type="ECO:0000313" key="3">
    <source>
        <dbReference type="Proteomes" id="UP000693970"/>
    </source>
</evidence>
<sequence>MSSNNYLSSLSDDLNYAAPLKRFPTRSHSGAMILGNSLTTAENVTLVHAPLSYFAIDRLTSKGPRQNADVGAPHDASRSLQRDVGTSIPGNSIAAGSWWCAQGGWPSKKLRTTTEIFHVLQGFGCLTDLDGKRNFFGPGDTVILPKGWSGRWDVAEPIHKIWFVHDHEKIEEDTTQTIRARIIHYHDLTASHTMAPLKARNGATHNTSPQSTSKSIYDVGPTEVGYWTCTPGSFSVTKQSTECFHVLEGVFFLTNAADGTSQKCAAGDTIVLPRGWSGDFDILETVKKVWIEV</sequence>
<reference evidence="2" key="2">
    <citation type="submission" date="2021-04" db="EMBL/GenBank/DDBJ databases">
        <authorList>
            <person name="Podell S."/>
        </authorList>
    </citation>
    <scope>NUCLEOTIDE SEQUENCE</scope>
    <source>
        <strain evidence="2">Hildebrandi</strain>
    </source>
</reference>
<reference evidence="2" key="1">
    <citation type="journal article" date="2021" name="Sci. Rep.">
        <title>Diploid genomic architecture of Nitzschia inconspicua, an elite biomass production diatom.</title>
        <authorList>
            <person name="Oliver A."/>
            <person name="Podell S."/>
            <person name="Pinowska A."/>
            <person name="Traller J.C."/>
            <person name="Smith S.R."/>
            <person name="McClure R."/>
            <person name="Beliaev A."/>
            <person name="Bohutskyi P."/>
            <person name="Hill E.A."/>
            <person name="Rabines A."/>
            <person name="Zheng H."/>
            <person name="Allen L.Z."/>
            <person name="Kuo A."/>
            <person name="Grigoriev I.V."/>
            <person name="Allen A.E."/>
            <person name="Hazlebeck D."/>
            <person name="Allen E.E."/>
        </authorList>
    </citation>
    <scope>NUCLEOTIDE SEQUENCE</scope>
    <source>
        <strain evidence="2">Hildebrandi</strain>
    </source>
</reference>
<keyword evidence="3" id="KW-1185">Reference proteome</keyword>
<proteinExistence type="predicted"/>
<dbReference type="Proteomes" id="UP000693970">
    <property type="component" value="Unassembled WGS sequence"/>
</dbReference>